<dbReference type="Proteomes" id="UP000198424">
    <property type="component" value="Unassembled WGS sequence"/>
</dbReference>
<comment type="caution">
    <text evidence="1">The sequence shown here is derived from an EMBL/GenBank/DDBJ whole genome shotgun (WGS) entry which is preliminary data.</text>
</comment>
<proteinExistence type="predicted"/>
<accession>A0ABX4CHH8</accession>
<gene>
    <name evidence="1" type="ORF">B0A62_11305</name>
</gene>
<evidence type="ECO:0008006" key="3">
    <source>
        <dbReference type="Google" id="ProtNLM"/>
    </source>
</evidence>
<protein>
    <recommendedName>
        <fullName evidence="3">Peptidase S74 domain-containing protein</fullName>
    </recommendedName>
</protein>
<dbReference type="EMBL" id="MUGY01000010">
    <property type="protein sequence ID" value="OXA94236.1"/>
    <property type="molecule type" value="Genomic_DNA"/>
</dbReference>
<organism evidence="1 2">
    <name type="scientific">Flavobacterium hydatis</name>
    <name type="common">Cytophaga aquatilis</name>
    <dbReference type="NCBI Taxonomy" id="991"/>
    <lineage>
        <taxon>Bacteria</taxon>
        <taxon>Pseudomonadati</taxon>
        <taxon>Bacteroidota</taxon>
        <taxon>Flavobacteriia</taxon>
        <taxon>Flavobacteriales</taxon>
        <taxon>Flavobacteriaceae</taxon>
        <taxon>Flavobacterium</taxon>
    </lineage>
</organism>
<evidence type="ECO:0000313" key="2">
    <source>
        <dbReference type="Proteomes" id="UP000198424"/>
    </source>
</evidence>
<reference evidence="1 2" key="1">
    <citation type="submission" date="2016-11" db="EMBL/GenBank/DDBJ databases">
        <title>Whole genomes of Flavobacteriaceae.</title>
        <authorList>
            <person name="Stine C."/>
            <person name="Li C."/>
            <person name="Tadesse D."/>
        </authorList>
    </citation>
    <scope>NUCLEOTIDE SEQUENCE [LARGE SCALE GENOMIC DNA]</scope>
    <source>
        <strain evidence="1 2">ATCC 29551</strain>
    </source>
</reference>
<sequence length="363" mass="39627">MKNNFLLGVFLIGAVCGAQNNTSPLETGSLTITNDGVHNSLFNSGNVARMNMGYDGTTGYIKFGAHTGNGQRDNIFYMRGSDGNVGIGTIDPKFKLDVVGAGHFKVDDDNSAIGGLTIETKNGTNLKIGGASTYSWIQSHNSLPLYINELGNNIILNPRSGNVGIGTINPLAKLEVNNGNILVRNLLSNVDNESSIMIAHSINFSNYDTFGTSIRTITQSTGYNTYGTQFFTQESFLTGQTEKMRILGNGNVGIGTITTGTHKLAVNGSIGAREIKVETTTWPDYVFKKEYDLPTLKEVEKHITEKGHLKDIPSEEEALKNGINLGEMNAKLLQKIEELTLYVIEQNKVIIEQNKRLDKLEKK</sequence>
<evidence type="ECO:0000313" key="1">
    <source>
        <dbReference type="EMBL" id="OXA94236.1"/>
    </source>
</evidence>
<dbReference type="RefSeq" id="WP_051885929.1">
    <property type="nucleotide sequence ID" value="NZ_JBEWQG010000020.1"/>
</dbReference>
<keyword evidence="2" id="KW-1185">Reference proteome</keyword>
<name>A0ABX4CHH8_FLAHY</name>